<dbReference type="InterPro" id="IPR036148">
    <property type="entry name" value="MmgE/PrpD_sf"/>
</dbReference>
<comment type="similarity">
    <text evidence="1">Belongs to the PrpD family.</text>
</comment>
<proteinExistence type="inferred from homology"/>
<dbReference type="InterPro" id="IPR042183">
    <property type="entry name" value="MmgE/PrpD_sf_1"/>
</dbReference>
<dbReference type="Pfam" id="PF19305">
    <property type="entry name" value="MmgE_PrpD_C"/>
    <property type="match status" value="1"/>
</dbReference>
<dbReference type="EMBL" id="JARGYC010000040">
    <property type="protein sequence ID" value="MDF0602061.1"/>
    <property type="molecule type" value="Genomic_DNA"/>
</dbReference>
<accession>A0AAE3NTD2</accession>
<evidence type="ECO:0000313" key="4">
    <source>
        <dbReference type="Proteomes" id="UP001220964"/>
    </source>
</evidence>
<evidence type="ECO:0000259" key="2">
    <source>
        <dbReference type="Pfam" id="PF19305"/>
    </source>
</evidence>
<dbReference type="AlphaFoldDB" id="A0AAE3NTD2"/>
<evidence type="ECO:0000256" key="1">
    <source>
        <dbReference type="ARBA" id="ARBA00006174"/>
    </source>
</evidence>
<protein>
    <recommendedName>
        <fullName evidence="2">MmgE/PrpD C-terminal domain-containing protein</fullName>
    </recommendedName>
</protein>
<reference evidence="3" key="1">
    <citation type="submission" date="2023-03" db="EMBL/GenBank/DDBJ databases">
        <title>Multiphase analysis and comparison of six strains from genera Psychromarinibacter, Lutimaribacter, and Maritimibacter, including a novel species: Psychromarinibacter sediminicola sp. nov.</title>
        <authorList>
            <person name="Wang Y.-H."/>
            <person name="Ye M.-Q."/>
            <person name="Du Z.-J."/>
        </authorList>
    </citation>
    <scope>NUCLEOTIDE SEQUENCE</scope>
    <source>
        <strain evidence="3">C21-152</strain>
    </source>
</reference>
<dbReference type="PANTHER" id="PTHR16943">
    <property type="entry name" value="2-METHYLCITRATE DEHYDRATASE-RELATED"/>
    <property type="match status" value="1"/>
</dbReference>
<dbReference type="PANTHER" id="PTHR16943:SF8">
    <property type="entry name" value="2-METHYLCITRATE DEHYDRATASE"/>
    <property type="match status" value="1"/>
</dbReference>
<organism evidence="3 4">
    <name type="scientific">Psychromarinibacter sediminicola</name>
    <dbReference type="NCBI Taxonomy" id="3033385"/>
    <lineage>
        <taxon>Bacteria</taxon>
        <taxon>Pseudomonadati</taxon>
        <taxon>Pseudomonadota</taxon>
        <taxon>Alphaproteobacteria</taxon>
        <taxon>Rhodobacterales</taxon>
        <taxon>Paracoccaceae</taxon>
        <taxon>Psychromarinibacter</taxon>
    </lineage>
</organism>
<dbReference type="InterPro" id="IPR045337">
    <property type="entry name" value="MmgE_PrpD_C"/>
</dbReference>
<name>A0AAE3NTD2_9RHOB</name>
<keyword evidence="4" id="KW-1185">Reference proteome</keyword>
<sequence>MGKPYHAGLAAATGVEAATLAAAGFVSCPDALDCAQGFGPTHAGEARADALDDLGEEWRFDWVTHKFHACCHGTHAMLEAIGSLAPRLAGETVERVEVAVNPSWLSVCNIQAPSTGLEAKFSLRLTAAMALDGVDTAQLDSFCEATCSAPRLVALRDKVEVVSDETLAETAAQVSVRLAGGRKIQAWHDLQSPIPMPNRATKLRGKARGLLGDAVMQPFWHAITSHDAPDMTAFCRCIAGQFPTPVAAE</sequence>
<dbReference type="Gene3D" id="1.10.4100.10">
    <property type="entry name" value="2-methylcitrate dehydratase PrpD"/>
    <property type="match status" value="1"/>
</dbReference>
<gene>
    <name evidence="3" type="ORF">P1J78_15065</name>
</gene>
<dbReference type="InterPro" id="IPR005656">
    <property type="entry name" value="MmgE_PrpD"/>
</dbReference>
<dbReference type="PROSITE" id="PS51257">
    <property type="entry name" value="PROKAR_LIPOPROTEIN"/>
    <property type="match status" value="1"/>
</dbReference>
<comment type="caution">
    <text evidence="3">The sequence shown here is derived from an EMBL/GenBank/DDBJ whole genome shotgun (WGS) entry which is preliminary data.</text>
</comment>
<dbReference type="SUPFAM" id="SSF103378">
    <property type="entry name" value="2-methylcitrate dehydratase PrpD"/>
    <property type="match status" value="1"/>
</dbReference>
<dbReference type="Proteomes" id="UP001220964">
    <property type="component" value="Unassembled WGS sequence"/>
</dbReference>
<feature type="domain" description="MmgE/PrpD C-terminal" evidence="2">
    <location>
        <begin position="68"/>
        <end position="185"/>
    </location>
</feature>
<dbReference type="Gene3D" id="3.30.1330.120">
    <property type="entry name" value="2-methylcitrate dehydratase PrpD"/>
    <property type="match status" value="1"/>
</dbReference>
<dbReference type="GO" id="GO:0016829">
    <property type="term" value="F:lyase activity"/>
    <property type="evidence" value="ECO:0007669"/>
    <property type="project" value="InterPro"/>
</dbReference>
<dbReference type="InterPro" id="IPR042188">
    <property type="entry name" value="MmgE/PrpD_sf_2"/>
</dbReference>
<evidence type="ECO:0000313" key="3">
    <source>
        <dbReference type="EMBL" id="MDF0602061.1"/>
    </source>
</evidence>